<name>A0ABX8CI51_9NOCA</name>
<dbReference type="Proteomes" id="UP000683310">
    <property type="component" value="Chromosome"/>
</dbReference>
<dbReference type="EMBL" id="CP074371">
    <property type="protein sequence ID" value="QVI19652.1"/>
    <property type="molecule type" value="Genomic_DNA"/>
</dbReference>
<accession>A0ABX8CI51</accession>
<feature type="compositionally biased region" description="Polar residues" evidence="1">
    <location>
        <begin position="34"/>
        <end position="43"/>
    </location>
</feature>
<feature type="region of interest" description="Disordered" evidence="1">
    <location>
        <begin position="1"/>
        <end position="43"/>
    </location>
</feature>
<organism evidence="2 3">
    <name type="scientific">Nocardia tengchongensis</name>
    <dbReference type="NCBI Taxonomy" id="2055889"/>
    <lineage>
        <taxon>Bacteria</taxon>
        <taxon>Bacillati</taxon>
        <taxon>Actinomycetota</taxon>
        <taxon>Actinomycetes</taxon>
        <taxon>Mycobacteriales</taxon>
        <taxon>Nocardiaceae</taxon>
        <taxon>Nocardia</taxon>
    </lineage>
</organism>
<reference evidence="2 3" key="1">
    <citation type="submission" date="2021-04" db="EMBL/GenBank/DDBJ databases">
        <title>Nocardia tengchongensis.</title>
        <authorList>
            <person name="Zhuang k."/>
            <person name="Ran Y."/>
            <person name="Li W."/>
        </authorList>
    </citation>
    <scope>NUCLEOTIDE SEQUENCE [LARGE SCALE GENOMIC DNA]</scope>
    <source>
        <strain evidence="2 3">CFH S0057</strain>
    </source>
</reference>
<evidence type="ECO:0000256" key="1">
    <source>
        <dbReference type="SAM" id="MobiDB-lite"/>
    </source>
</evidence>
<evidence type="ECO:0000313" key="3">
    <source>
        <dbReference type="Proteomes" id="UP000683310"/>
    </source>
</evidence>
<protein>
    <submittedName>
        <fullName evidence="2">Uncharacterized protein</fullName>
    </submittedName>
</protein>
<evidence type="ECO:0000313" key="2">
    <source>
        <dbReference type="EMBL" id="QVI19652.1"/>
    </source>
</evidence>
<gene>
    <name evidence="2" type="ORF">KHQ06_25230</name>
</gene>
<keyword evidence="3" id="KW-1185">Reference proteome</keyword>
<proteinExistence type="predicted"/>
<sequence>MFDSAQPIQLRRPTTPVTIGGHDRKNRVHHRAVSASTGPTRPSLDTTLHDHAAALARQHPGVPLPNEGMPYPNSDEYAVSDESPARIEALTAQLIDDFFGTPMETREIAWLSRKAIEYGVRIHRTPAISAAIGRADPAQVRAVGRHLIRTSTVESPTVLGMAMLAEVGTSEDVSLIQILGLLSGTFGPLAADALARLPNATTSLIWLADRSAGWGRVYLVEAICRLGDPAAEQWLLRKPCDGNHLNGYFAYKVVCATPVHEAIALPELDEQIVDHTGRLLVALVWSLGMGGTLLDYDHAEQVLADYLSQLCRLEPSRSRNYAVQTLSEFLDGDAYLLPPEWASLESLRIAYRSLATARRLG</sequence>